<gene>
    <name evidence="3" type="ORF">Microterr_13650</name>
</gene>
<dbReference type="EMBL" id="AP027141">
    <property type="protein sequence ID" value="BDV30705.1"/>
    <property type="molecule type" value="Genomic_DNA"/>
</dbReference>
<dbReference type="InterPro" id="IPR024983">
    <property type="entry name" value="CHAT_dom"/>
</dbReference>
<protein>
    <recommendedName>
        <fullName evidence="2">CHAT domain-containing protein</fullName>
    </recommendedName>
</protein>
<keyword evidence="4" id="KW-1185">Reference proteome</keyword>
<evidence type="ECO:0000313" key="4">
    <source>
        <dbReference type="Proteomes" id="UP001317779"/>
    </source>
</evidence>
<name>A0ABM8DYP0_9MICO</name>
<dbReference type="Proteomes" id="UP001317779">
    <property type="component" value="Chromosome"/>
</dbReference>
<feature type="compositionally biased region" description="Pro residues" evidence="1">
    <location>
        <begin position="144"/>
        <end position="171"/>
    </location>
</feature>
<feature type="compositionally biased region" description="Low complexity" evidence="1">
    <location>
        <begin position="130"/>
        <end position="143"/>
    </location>
</feature>
<evidence type="ECO:0000313" key="3">
    <source>
        <dbReference type="EMBL" id="BDV30705.1"/>
    </source>
</evidence>
<dbReference type="Pfam" id="PF12770">
    <property type="entry name" value="CHAT"/>
    <property type="match status" value="1"/>
</dbReference>
<feature type="region of interest" description="Disordered" evidence="1">
    <location>
        <begin position="107"/>
        <end position="176"/>
    </location>
</feature>
<proteinExistence type="predicted"/>
<dbReference type="RefSeq" id="WP_263798724.1">
    <property type="nucleotide sequence ID" value="NZ_AP027141.1"/>
</dbReference>
<reference evidence="3 4" key="1">
    <citation type="submission" date="2022-12" db="EMBL/GenBank/DDBJ databases">
        <title>Microbacterium terricola strain KV-448 chromosome, complete genome.</title>
        <authorList>
            <person name="Oshima T."/>
            <person name="Moriya T."/>
            <person name="Bessho Y."/>
        </authorList>
    </citation>
    <scope>NUCLEOTIDE SEQUENCE [LARGE SCALE GENOMIC DNA]</scope>
    <source>
        <strain evidence="3 4">KV-448</strain>
    </source>
</reference>
<accession>A0ABM8DYP0</accession>
<feature type="domain" description="CHAT" evidence="2">
    <location>
        <begin position="523"/>
        <end position="655"/>
    </location>
</feature>
<organism evidence="3 4">
    <name type="scientific">Microbacterium terricola</name>
    <dbReference type="NCBI Taxonomy" id="344163"/>
    <lineage>
        <taxon>Bacteria</taxon>
        <taxon>Bacillati</taxon>
        <taxon>Actinomycetota</taxon>
        <taxon>Actinomycetes</taxon>
        <taxon>Micrococcales</taxon>
        <taxon>Microbacteriaceae</taxon>
        <taxon>Microbacterium</taxon>
    </lineage>
</organism>
<sequence length="693" mass="73153">MGSFEERAFEVVLLAAAFRNPRGRAYVAEFFPASVVDLYDAVVADGAWQAARNLTEQGLVIARALDEYPDIAAAYQASVDAGELGFGAGEDEEMDAAIRDVTAALDPGASGAEPVESAADDPGSDGLLGATEPVTEPLAEAPPELAPPPVAAAPAAPPPVAAAPAAPPAAPPAAGDEVQTWLNAEVDNDGNPLQVATPYTFAVFFGEKSATAQAAAVATLRIPDAADSIDLSVTLVSSDFDTPAHPQTLTVGRDGRSKGRALFEITPNHDGPSTVSVLVDVAGNFLQRLDVTFDVGTDAAPAVTSYGRPVGAAQVLEQRTATMQFLPAVGGYQLIATAVSPDPIEIRITPDELAARIEGVREVLLDTVKNRDVALNMTISPADAWTFLQGLAFAGFRLFQSIFAGPEASRALKDVGIWLRETLSGATTTLQVVSTGFPVPWALMYLTDRFDAAPPSWDNFIGMRHVVEQIPMAEISAVPPAITIDSTPDMRVRALFNDSIDESMPSKPVAEQRRYWGGRGVALTEGASVDDLVKSALAAGSTDKVLYLYCHAEASSKDSDDSRLIFTGSTSVSLGQLAVFAPIEDVLESHPLVFINACESGELTPNFYDGFVPYFLAKGARGVIGTECKTPGLFASEWAKAFFDELFAGRPLGEVVLELRKHFLAEHNNPLGLLYGVHCDTDTVVAPALVRSP</sequence>
<evidence type="ECO:0000256" key="1">
    <source>
        <dbReference type="SAM" id="MobiDB-lite"/>
    </source>
</evidence>
<evidence type="ECO:0000259" key="2">
    <source>
        <dbReference type="Pfam" id="PF12770"/>
    </source>
</evidence>